<feature type="compositionally biased region" description="Basic and acidic residues" evidence="1">
    <location>
        <begin position="14"/>
        <end position="35"/>
    </location>
</feature>
<dbReference type="InterPro" id="IPR036691">
    <property type="entry name" value="Endo/exonu/phosph_ase_sf"/>
</dbReference>
<dbReference type="PANTHER" id="PTHR33710:SF71">
    <property type="entry name" value="ENDONUCLEASE_EXONUCLEASE_PHOSPHATASE DOMAIN-CONTAINING PROTEIN"/>
    <property type="match status" value="1"/>
</dbReference>
<dbReference type="Proteomes" id="UP000554482">
    <property type="component" value="Unassembled WGS sequence"/>
</dbReference>
<evidence type="ECO:0000256" key="1">
    <source>
        <dbReference type="SAM" id="MobiDB-lite"/>
    </source>
</evidence>
<sequence>MKAEAKAKALASVESKRQAKEKYIAADKVPPDTSKKGRGRPKGSRGWSFLENYDKHTAGRIWVCWNDNEVEVHKLEESKQHIHCNVTILSSNSSFLFTCIYASNDRQERLLLWKDIINLYRGIKTPWCVLGDFNNVLYSHERVGRSLVHPSETTLLSDCLIEAGLSDLNFTGLLFTWSNNSEGSASSMSKIDRCLVNGSWVNIFRTQAEFLPQGISDHSPILLFWFTEVRKSFPFRFNNAWTLLPGFKELVAKSWNITVYSNPMQALVVKQKLLKAKLKIWVKNNCSKLHEKVQQALGQLEDYQKQLHNNPSDILLCRLERRALRKYCNLAAAEHNQIKQKAGCDWLTMGDRPSAYFHNAVKEKSNRKAIRTMEDRQGNKLNSENDIISEILDYYMNLFGEGDDEVEAEIIRELIFSKQITEEESCNMMREVEDDEIKN</sequence>
<proteinExistence type="predicted"/>
<dbReference type="AlphaFoldDB" id="A0A7J6VGU0"/>
<feature type="non-terminal residue" evidence="2">
    <location>
        <position position="1"/>
    </location>
</feature>
<dbReference type="PANTHER" id="PTHR33710">
    <property type="entry name" value="BNAC02G09200D PROTEIN"/>
    <property type="match status" value="1"/>
</dbReference>
<protein>
    <submittedName>
        <fullName evidence="2">Dnase i-like superfamily protein</fullName>
    </submittedName>
</protein>
<feature type="region of interest" description="Disordered" evidence="1">
    <location>
        <begin position="1"/>
        <end position="44"/>
    </location>
</feature>
<name>A0A7J6VGU0_THATH</name>
<dbReference type="Gene3D" id="3.60.10.10">
    <property type="entry name" value="Endonuclease/exonuclease/phosphatase"/>
    <property type="match status" value="1"/>
</dbReference>
<evidence type="ECO:0000313" key="2">
    <source>
        <dbReference type="EMBL" id="KAF5183828.1"/>
    </source>
</evidence>
<dbReference type="OrthoDB" id="1113909at2759"/>
<evidence type="ECO:0000313" key="3">
    <source>
        <dbReference type="Proteomes" id="UP000554482"/>
    </source>
</evidence>
<dbReference type="SUPFAM" id="SSF56219">
    <property type="entry name" value="DNase I-like"/>
    <property type="match status" value="1"/>
</dbReference>
<comment type="caution">
    <text evidence="2">The sequence shown here is derived from an EMBL/GenBank/DDBJ whole genome shotgun (WGS) entry which is preliminary data.</text>
</comment>
<keyword evidence="3" id="KW-1185">Reference proteome</keyword>
<gene>
    <name evidence="2" type="ORF">FRX31_026585</name>
</gene>
<dbReference type="EMBL" id="JABWDY010032901">
    <property type="protein sequence ID" value="KAF5183828.1"/>
    <property type="molecule type" value="Genomic_DNA"/>
</dbReference>
<accession>A0A7J6VGU0</accession>
<reference evidence="2 3" key="1">
    <citation type="submission" date="2020-06" db="EMBL/GenBank/DDBJ databases">
        <title>Transcriptomic and genomic resources for Thalictrum thalictroides and T. hernandezii: Facilitating candidate gene discovery in an emerging model plant lineage.</title>
        <authorList>
            <person name="Arias T."/>
            <person name="Riano-Pachon D.M."/>
            <person name="Di Stilio V.S."/>
        </authorList>
    </citation>
    <scope>NUCLEOTIDE SEQUENCE [LARGE SCALE GENOMIC DNA]</scope>
    <source>
        <strain evidence="3">cv. WT478/WT964</strain>
        <tissue evidence="2">Leaves</tissue>
    </source>
</reference>
<organism evidence="2 3">
    <name type="scientific">Thalictrum thalictroides</name>
    <name type="common">Rue-anemone</name>
    <name type="synonym">Anemone thalictroides</name>
    <dbReference type="NCBI Taxonomy" id="46969"/>
    <lineage>
        <taxon>Eukaryota</taxon>
        <taxon>Viridiplantae</taxon>
        <taxon>Streptophyta</taxon>
        <taxon>Embryophyta</taxon>
        <taxon>Tracheophyta</taxon>
        <taxon>Spermatophyta</taxon>
        <taxon>Magnoliopsida</taxon>
        <taxon>Ranunculales</taxon>
        <taxon>Ranunculaceae</taxon>
        <taxon>Thalictroideae</taxon>
        <taxon>Thalictrum</taxon>
    </lineage>
</organism>